<dbReference type="AlphaFoldDB" id="A0A1C0TW47"/>
<protein>
    <recommendedName>
        <fullName evidence="3">Fis family transcriptional regulator</fullName>
    </recommendedName>
</protein>
<evidence type="ECO:0000313" key="1">
    <source>
        <dbReference type="EMBL" id="OCQ23531.1"/>
    </source>
</evidence>
<reference evidence="2" key="1">
    <citation type="submission" date="2016-07" db="EMBL/GenBank/DDBJ databases">
        <authorList>
            <person name="Florea S."/>
            <person name="Webb J.S."/>
            <person name="Jaromczyk J."/>
            <person name="Schardl C.L."/>
        </authorList>
    </citation>
    <scope>NUCLEOTIDE SEQUENCE [LARGE SCALE GENOMIC DNA]</scope>
    <source>
        <strain evidence="2">IPB1</strain>
    </source>
</reference>
<dbReference type="EMBL" id="MAUJ01000001">
    <property type="protein sequence ID" value="OCQ23531.1"/>
    <property type="molecule type" value="Genomic_DNA"/>
</dbReference>
<accession>A0A1C0TW47</accession>
<organism evidence="1 2">
    <name type="scientific">Pseudoalteromonas luteoviolacea</name>
    <dbReference type="NCBI Taxonomy" id="43657"/>
    <lineage>
        <taxon>Bacteria</taxon>
        <taxon>Pseudomonadati</taxon>
        <taxon>Pseudomonadota</taxon>
        <taxon>Gammaproteobacteria</taxon>
        <taxon>Alteromonadales</taxon>
        <taxon>Pseudoalteromonadaceae</taxon>
        <taxon>Pseudoalteromonas</taxon>
    </lineage>
</organism>
<dbReference type="RefSeq" id="WP_065789548.1">
    <property type="nucleotide sequence ID" value="NZ_JAGJED010000001.1"/>
</dbReference>
<evidence type="ECO:0000313" key="2">
    <source>
        <dbReference type="Proteomes" id="UP000093366"/>
    </source>
</evidence>
<name>A0A1C0TW47_9GAMM</name>
<comment type="caution">
    <text evidence="1">The sequence shown here is derived from an EMBL/GenBank/DDBJ whole genome shotgun (WGS) entry which is preliminary data.</text>
</comment>
<evidence type="ECO:0008006" key="3">
    <source>
        <dbReference type="Google" id="ProtNLM"/>
    </source>
</evidence>
<dbReference type="OrthoDB" id="6996126at2"/>
<dbReference type="Proteomes" id="UP000093366">
    <property type="component" value="Unassembled WGS sequence"/>
</dbReference>
<proteinExistence type="predicted"/>
<sequence>MRKSDKKLEKNIVSALTEACEDALEAYEGFQWLTHIVNYQHFPESLSIVCVFNNKEHLQKALDDNKGEQLKGTIEKKLLTFDIKVKGIKKRILFDTEEACEAENDGNWSKRFESFKSARHV</sequence>
<gene>
    <name evidence="1" type="ORF">A7985_06210</name>
</gene>